<dbReference type="STRING" id="1855283.SAMN05216382_0725"/>
<dbReference type="Proteomes" id="UP000199214">
    <property type="component" value="Unassembled WGS sequence"/>
</dbReference>
<organism evidence="1 2">
    <name type="scientific">Sphingomonas palmae</name>
    <dbReference type="NCBI Taxonomy" id="1855283"/>
    <lineage>
        <taxon>Bacteria</taxon>
        <taxon>Pseudomonadati</taxon>
        <taxon>Pseudomonadota</taxon>
        <taxon>Alphaproteobacteria</taxon>
        <taxon>Sphingomonadales</taxon>
        <taxon>Sphingomonadaceae</taxon>
        <taxon>Sphingomonas</taxon>
    </lineage>
</organism>
<proteinExistence type="predicted"/>
<evidence type="ECO:0008006" key="3">
    <source>
        <dbReference type="Google" id="ProtNLM"/>
    </source>
</evidence>
<dbReference type="EMBL" id="FNZZ01000001">
    <property type="protein sequence ID" value="SEK59720.1"/>
    <property type="molecule type" value="Genomic_DNA"/>
</dbReference>
<reference evidence="2" key="1">
    <citation type="submission" date="2016-10" db="EMBL/GenBank/DDBJ databases">
        <authorList>
            <person name="Varghese N."/>
            <person name="Submissions S."/>
        </authorList>
    </citation>
    <scope>NUCLEOTIDE SEQUENCE [LARGE SCALE GENOMIC DNA]</scope>
    <source>
        <strain evidence="2">JS21-1</strain>
    </source>
</reference>
<protein>
    <recommendedName>
        <fullName evidence="3">Phage shock protein B</fullName>
    </recommendedName>
</protein>
<gene>
    <name evidence="1" type="ORF">SAMN05216382_0725</name>
</gene>
<evidence type="ECO:0000313" key="2">
    <source>
        <dbReference type="Proteomes" id="UP000199214"/>
    </source>
</evidence>
<keyword evidence="2" id="KW-1185">Reference proteome</keyword>
<name>A0A1H7IDY7_9SPHN</name>
<accession>A0A1H7IDY7</accession>
<sequence length="80" mass="9334">MPWSVAFMVVMIVMITAIAKTARHRNHHMLSGSQAAPQEVTHAQEEIRQLKERVQVLERVITENHHSLDLDREIARLRDR</sequence>
<evidence type="ECO:0000313" key="1">
    <source>
        <dbReference type="EMBL" id="SEK59720.1"/>
    </source>
</evidence>
<dbReference type="AlphaFoldDB" id="A0A1H7IDY7"/>